<gene>
    <name evidence="2" type="ORF">DPMN_136325</name>
</gene>
<keyword evidence="3" id="KW-1185">Reference proteome</keyword>
<dbReference type="InterPro" id="IPR000719">
    <property type="entry name" value="Prot_kinase_dom"/>
</dbReference>
<organism evidence="2 3">
    <name type="scientific">Dreissena polymorpha</name>
    <name type="common">Zebra mussel</name>
    <name type="synonym">Mytilus polymorpha</name>
    <dbReference type="NCBI Taxonomy" id="45954"/>
    <lineage>
        <taxon>Eukaryota</taxon>
        <taxon>Metazoa</taxon>
        <taxon>Spiralia</taxon>
        <taxon>Lophotrochozoa</taxon>
        <taxon>Mollusca</taxon>
        <taxon>Bivalvia</taxon>
        <taxon>Autobranchia</taxon>
        <taxon>Heteroconchia</taxon>
        <taxon>Euheterodonta</taxon>
        <taxon>Imparidentia</taxon>
        <taxon>Neoheterodontei</taxon>
        <taxon>Myida</taxon>
        <taxon>Dreissenoidea</taxon>
        <taxon>Dreissenidae</taxon>
        <taxon>Dreissena</taxon>
    </lineage>
</organism>
<dbReference type="Proteomes" id="UP000828390">
    <property type="component" value="Unassembled WGS sequence"/>
</dbReference>
<proteinExistence type="predicted"/>
<dbReference type="EMBL" id="JAIWYP010000006">
    <property type="protein sequence ID" value="KAH3807977.1"/>
    <property type="molecule type" value="Genomic_DNA"/>
</dbReference>
<reference evidence="2" key="1">
    <citation type="journal article" date="2019" name="bioRxiv">
        <title>The Genome of the Zebra Mussel, Dreissena polymorpha: A Resource for Invasive Species Research.</title>
        <authorList>
            <person name="McCartney M.A."/>
            <person name="Auch B."/>
            <person name="Kono T."/>
            <person name="Mallez S."/>
            <person name="Zhang Y."/>
            <person name="Obille A."/>
            <person name="Becker A."/>
            <person name="Abrahante J.E."/>
            <person name="Garbe J."/>
            <person name="Badalamenti J.P."/>
            <person name="Herman A."/>
            <person name="Mangelson H."/>
            <person name="Liachko I."/>
            <person name="Sullivan S."/>
            <person name="Sone E.D."/>
            <person name="Koren S."/>
            <person name="Silverstein K.A.T."/>
            <person name="Beckman K.B."/>
            <person name="Gohl D.M."/>
        </authorList>
    </citation>
    <scope>NUCLEOTIDE SEQUENCE</scope>
    <source>
        <strain evidence="2">Duluth1</strain>
        <tissue evidence="2">Whole animal</tissue>
    </source>
</reference>
<sequence length="80" mass="9197">MWFISDDINKHNHVPGMMPPEHPRRQAAVKRTLTHCLDIVNGLEYIHEKGYTHRHIKPETVLVRSHIFDSRSGKTGLACA</sequence>
<reference evidence="2" key="2">
    <citation type="submission" date="2020-11" db="EMBL/GenBank/DDBJ databases">
        <authorList>
            <person name="McCartney M.A."/>
            <person name="Auch B."/>
            <person name="Kono T."/>
            <person name="Mallez S."/>
            <person name="Becker A."/>
            <person name="Gohl D.M."/>
            <person name="Silverstein K.A.T."/>
            <person name="Koren S."/>
            <person name="Bechman K.B."/>
            <person name="Herman A."/>
            <person name="Abrahante J.E."/>
            <person name="Garbe J."/>
        </authorList>
    </citation>
    <scope>NUCLEOTIDE SEQUENCE</scope>
    <source>
        <strain evidence="2">Duluth1</strain>
        <tissue evidence="2">Whole animal</tissue>
    </source>
</reference>
<dbReference type="PROSITE" id="PS50011">
    <property type="entry name" value="PROTEIN_KINASE_DOM"/>
    <property type="match status" value="1"/>
</dbReference>
<feature type="domain" description="Protein kinase" evidence="1">
    <location>
        <begin position="1"/>
        <end position="80"/>
    </location>
</feature>
<dbReference type="InterPro" id="IPR011009">
    <property type="entry name" value="Kinase-like_dom_sf"/>
</dbReference>
<evidence type="ECO:0000313" key="2">
    <source>
        <dbReference type="EMBL" id="KAH3807977.1"/>
    </source>
</evidence>
<dbReference type="AlphaFoldDB" id="A0A9D4G5L7"/>
<comment type="caution">
    <text evidence="2">The sequence shown here is derived from an EMBL/GenBank/DDBJ whole genome shotgun (WGS) entry which is preliminary data.</text>
</comment>
<evidence type="ECO:0000259" key="1">
    <source>
        <dbReference type="PROSITE" id="PS50011"/>
    </source>
</evidence>
<dbReference type="GO" id="GO:0004672">
    <property type="term" value="F:protein kinase activity"/>
    <property type="evidence" value="ECO:0007669"/>
    <property type="project" value="InterPro"/>
</dbReference>
<dbReference type="SUPFAM" id="SSF56112">
    <property type="entry name" value="Protein kinase-like (PK-like)"/>
    <property type="match status" value="1"/>
</dbReference>
<evidence type="ECO:0000313" key="3">
    <source>
        <dbReference type="Proteomes" id="UP000828390"/>
    </source>
</evidence>
<name>A0A9D4G5L7_DREPO</name>
<protein>
    <recommendedName>
        <fullName evidence="1">Protein kinase domain-containing protein</fullName>
    </recommendedName>
</protein>
<accession>A0A9D4G5L7</accession>
<dbReference type="GO" id="GO:0005524">
    <property type="term" value="F:ATP binding"/>
    <property type="evidence" value="ECO:0007669"/>
    <property type="project" value="InterPro"/>
</dbReference>
<dbReference type="Gene3D" id="1.10.510.10">
    <property type="entry name" value="Transferase(Phosphotransferase) domain 1"/>
    <property type="match status" value="1"/>
</dbReference>